<name>A0A9K3L7Y2_9STRA</name>
<protein>
    <submittedName>
        <fullName evidence="7">SufS subfamily cysteine desulfurase</fullName>
    </submittedName>
</protein>
<dbReference type="PROSITE" id="PS00595">
    <property type="entry name" value="AA_TRANSFER_CLASS_5"/>
    <property type="match status" value="1"/>
</dbReference>
<dbReference type="Pfam" id="PF00266">
    <property type="entry name" value="Aminotran_5"/>
    <property type="match status" value="1"/>
</dbReference>
<dbReference type="GO" id="GO:0030170">
    <property type="term" value="F:pyridoxal phosphate binding"/>
    <property type="evidence" value="ECO:0007669"/>
    <property type="project" value="InterPro"/>
</dbReference>
<evidence type="ECO:0000256" key="4">
    <source>
        <dbReference type="ARBA" id="ARBA00050776"/>
    </source>
</evidence>
<evidence type="ECO:0000313" key="8">
    <source>
        <dbReference type="Proteomes" id="UP000693970"/>
    </source>
</evidence>
<comment type="cofactor">
    <cofactor evidence="1">
        <name>pyridoxal 5'-phosphate</name>
        <dbReference type="ChEBI" id="CHEBI:597326"/>
    </cofactor>
</comment>
<dbReference type="AlphaFoldDB" id="A0A9K3L7Y2"/>
<accession>A0A9K3L7Y2</accession>
<dbReference type="PANTHER" id="PTHR43586">
    <property type="entry name" value="CYSTEINE DESULFURASE"/>
    <property type="match status" value="1"/>
</dbReference>
<proteinExistence type="inferred from homology"/>
<dbReference type="GO" id="GO:0006534">
    <property type="term" value="P:cysteine metabolic process"/>
    <property type="evidence" value="ECO:0007669"/>
    <property type="project" value="InterPro"/>
</dbReference>
<dbReference type="GO" id="GO:0031071">
    <property type="term" value="F:cysteine desulfurase activity"/>
    <property type="evidence" value="ECO:0007669"/>
    <property type="project" value="UniProtKB-EC"/>
</dbReference>
<dbReference type="Proteomes" id="UP000693970">
    <property type="component" value="Unassembled WGS sequence"/>
</dbReference>
<keyword evidence="2" id="KW-0808">Transferase</keyword>
<dbReference type="PANTHER" id="PTHR43586:SF8">
    <property type="entry name" value="CYSTEINE DESULFURASE 1, CHLOROPLASTIC"/>
    <property type="match status" value="1"/>
</dbReference>
<feature type="domain" description="Aminotransferase class V" evidence="6">
    <location>
        <begin position="111"/>
        <end position="485"/>
    </location>
</feature>
<gene>
    <name evidence="7" type="ORF">IV203_000712</name>
</gene>
<organism evidence="7 8">
    <name type="scientific">Nitzschia inconspicua</name>
    <dbReference type="NCBI Taxonomy" id="303405"/>
    <lineage>
        <taxon>Eukaryota</taxon>
        <taxon>Sar</taxon>
        <taxon>Stramenopiles</taxon>
        <taxon>Ochrophyta</taxon>
        <taxon>Bacillariophyta</taxon>
        <taxon>Bacillariophyceae</taxon>
        <taxon>Bacillariophycidae</taxon>
        <taxon>Bacillariales</taxon>
        <taxon>Bacillariaceae</taxon>
        <taxon>Nitzschia</taxon>
    </lineage>
</organism>
<evidence type="ECO:0000259" key="6">
    <source>
        <dbReference type="Pfam" id="PF00266"/>
    </source>
</evidence>
<evidence type="ECO:0000256" key="3">
    <source>
        <dbReference type="ARBA" id="ARBA00022898"/>
    </source>
</evidence>
<dbReference type="InterPro" id="IPR010970">
    <property type="entry name" value="Cys_dSase_SufS"/>
</dbReference>
<evidence type="ECO:0000256" key="1">
    <source>
        <dbReference type="ARBA" id="ARBA00001933"/>
    </source>
</evidence>
<keyword evidence="8" id="KW-1185">Reference proteome</keyword>
<dbReference type="EMBL" id="JAGRRH010000015">
    <property type="protein sequence ID" value="KAG7356026.1"/>
    <property type="molecule type" value="Genomic_DNA"/>
</dbReference>
<sequence>MKQTTRTTVRFAVFFPFFLSSPSDGFLTSRHETFTHPSKPSFLDSRFYSSHRRHHVLQNPDVATTGEHKENDNLWWKNISFEHSDVATLTRPDFEIIIKTKIGEEVPKPLVYLDSAATSHTPKQVIEDIADYYETMNSNVHRGAHTLSRMATTAFEEGRDTVASFVNAYSRNEIIFTSGATEAINLVASSFGRSTLKEGDEVVLTEMEHHSNIVPWQMIAQETGAVLKFVKIDFEKGGLDLEHMKTLLTEKTKLVGFQHVSNVMGCINPVQDMVTMIRQKSPNAKILLDACQSVPHMKVDVQELGVDFLAASGHKMCGPTGIGFLWGREDLLNSMPPYMGGGEMIDQVTLEGSTYAQAPARFEAGTPPIAQAVGLASAIRYLEKIGMDKVEAYEHEIASYMYKRMSQVKKVTVLGPPEGVERAALCAFYVDGVHPSDLGTFLDIEGVAVRAGHHCCQPLHQAKGISHSARASLYIYNTKEEVDYFVDQLEKTIQFFTGLETQIDGASGGDDGFVPFI</sequence>
<reference evidence="7" key="1">
    <citation type="journal article" date="2021" name="Sci. Rep.">
        <title>Diploid genomic architecture of Nitzschia inconspicua, an elite biomass production diatom.</title>
        <authorList>
            <person name="Oliver A."/>
            <person name="Podell S."/>
            <person name="Pinowska A."/>
            <person name="Traller J.C."/>
            <person name="Smith S.R."/>
            <person name="McClure R."/>
            <person name="Beliaev A."/>
            <person name="Bohutskyi P."/>
            <person name="Hill E.A."/>
            <person name="Rabines A."/>
            <person name="Zheng H."/>
            <person name="Allen L.Z."/>
            <person name="Kuo A."/>
            <person name="Grigoriev I.V."/>
            <person name="Allen A.E."/>
            <person name="Hazlebeck D."/>
            <person name="Allen E.E."/>
        </authorList>
    </citation>
    <scope>NUCLEOTIDE SEQUENCE</scope>
    <source>
        <strain evidence="7">Hildebrandi</strain>
    </source>
</reference>
<comment type="similarity">
    <text evidence="5">Belongs to the class-V pyridoxal-phosphate-dependent aminotransferase family.</text>
</comment>
<dbReference type="InterPro" id="IPR020578">
    <property type="entry name" value="Aminotrans_V_PyrdxlP_BS"/>
</dbReference>
<evidence type="ECO:0000256" key="5">
    <source>
        <dbReference type="RuleBase" id="RU004075"/>
    </source>
</evidence>
<dbReference type="OrthoDB" id="420046at2759"/>
<dbReference type="InterPro" id="IPR000192">
    <property type="entry name" value="Aminotrans_V_dom"/>
</dbReference>
<dbReference type="NCBIfam" id="TIGR01979">
    <property type="entry name" value="sufS"/>
    <property type="match status" value="1"/>
</dbReference>
<evidence type="ECO:0000313" key="7">
    <source>
        <dbReference type="EMBL" id="KAG7356026.1"/>
    </source>
</evidence>
<comment type="caution">
    <text evidence="7">The sequence shown here is derived from an EMBL/GenBank/DDBJ whole genome shotgun (WGS) entry which is preliminary data.</text>
</comment>
<dbReference type="CDD" id="cd06453">
    <property type="entry name" value="SufS_like"/>
    <property type="match status" value="1"/>
</dbReference>
<keyword evidence="3" id="KW-0663">Pyridoxal phosphate</keyword>
<reference evidence="7" key="2">
    <citation type="submission" date="2021-04" db="EMBL/GenBank/DDBJ databases">
        <authorList>
            <person name="Podell S."/>
        </authorList>
    </citation>
    <scope>NUCLEOTIDE SEQUENCE</scope>
    <source>
        <strain evidence="7">Hildebrandi</strain>
    </source>
</reference>
<comment type="catalytic activity">
    <reaction evidence="4">
        <text>(sulfur carrier)-H + L-cysteine = (sulfur carrier)-SH + L-alanine</text>
        <dbReference type="Rhea" id="RHEA:43892"/>
        <dbReference type="Rhea" id="RHEA-COMP:14737"/>
        <dbReference type="Rhea" id="RHEA-COMP:14739"/>
        <dbReference type="ChEBI" id="CHEBI:29917"/>
        <dbReference type="ChEBI" id="CHEBI:35235"/>
        <dbReference type="ChEBI" id="CHEBI:57972"/>
        <dbReference type="ChEBI" id="CHEBI:64428"/>
        <dbReference type="EC" id="2.8.1.7"/>
    </reaction>
</comment>
<evidence type="ECO:0000256" key="2">
    <source>
        <dbReference type="ARBA" id="ARBA00022679"/>
    </source>
</evidence>